<dbReference type="InterPro" id="IPR017441">
    <property type="entry name" value="Protein_kinase_ATP_BS"/>
</dbReference>
<dbReference type="InterPro" id="IPR016255">
    <property type="entry name" value="Gcn2"/>
</dbReference>
<evidence type="ECO:0000256" key="9">
    <source>
        <dbReference type="ARBA" id="ARBA00048659"/>
    </source>
</evidence>
<feature type="binding site" evidence="11">
    <location>
        <position position="708"/>
    </location>
    <ligand>
        <name>ATP</name>
        <dbReference type="ChEBI" id="CHEBI:30616"/>
    </ligand>
</feature>
<dbReference type="GeneID" id="73468254"/>
<feature type="compositionally biased region" description="Polar residues" evidence="13">
    <location>
        <begin position="570"/>
        <end position="600"/>
    </location>
</feature>
<dbReference type="InterPro" id="IPR050339">
    <property type="entry name" value="CC_SR_Kinase"/>
</dbReference>
<dbReference type="RefSeq" id="XP_049265220.1">
    <property type="nucleotide sequence ID" value="XM_049405107.1"/>
</dbReference>
<evidence type="ECO:0000256" key="7">
    <source>
        <dbReference type="ARBA" id="ARBA00023193"/>
    </source>
</evidence>
<dbReference type="PROSITE" id="PS50011">
    <property type="entry name" value="PROTEIN_KINASE_DOM"/>
    <property type="match status" value="2"/>
</dbReference>
<feature type="domain" description="Protein kinase" evidence="14">
    <location>
        <begin position="678"/>
        <end position="1073"/>
    </location>
</feature>
<dbReference type="GO" id="GO:0030447">
    <property type="term" value="P:filamentous growth"/>
    <property type="evidence" value="ECO:0007669"/>
    <property type="project" value="UniProtKB-ARBA"/>
</dbReference>
<feature type="domain" description="Protein kinase" evidence="14">
    <location>
        <begin position="254"/>
        <end position="559"/>
    </location>
</feature>
<evidence type="ECO:0000313" key="16">
    <source>
        <dbReference type="EMBL" id="KAG7664988.1"/>
    </source>
</evidence>
<evidence type="ECO:0000256" key="3">
    <source>
        <dbReference type="ARBA" id="ARBA00022679"/>
    </source>
</evidence>
<feature type="compositionally biased region" description="Polar residues" evidence="13">
    <location>
        <begin position="636"/>
        <end position="646"/>
    </location>
</feature>
<dbReference type="SMART" id="SM00591">
    <property type="entry name" value="RWD"/>
    <property type="match status" value="1"/>
</dbReference>
<dbReference type="GO" id="GO:0009893">
    <property type="term" value="P:positive regulation of metabolic process"/>
    <property type="evidence" value="ECO:0007669"/>
    <property type="project" value="UniProtKB-ARBA"/>
</dbReference>
<evidence type="ECO:0000259" key="15">
    <source>
        <dbReference type="PROSITE" id="PS50908"/>
    </source>
</evidence>
<feature type="compositionally biased region" description="Acidic residues" evidence="13">
    <location>
        <begin position="756"/>
        <end position="774"/>
    </location>
</feature>
<dbReference type="PROSITE" id="PS50908">
    <property type="entry name" value="RWD"/>
    <property type="match status" value="1"/>
</dbReference>
<organism evidence="16 17">
    <name type="scientific">[Candida] subhashii</name>
    <dbReference type="NCBI Taxonomy" id="561895"/>
    <lineage>
        <taxon>Eukaryota</taxon>
        <taxon>Fungi</taxon>
        <taxon>Dikarya</taxon>
        <taxon>Ascomycota</taxon>
        <taxon>Saccharomycotina</taxon>
        <taxon>Pichiomycetes</taxon>
        <taxon>Debaryomycetaceae</taxon>
        <taxon>Spathaspora</taxon>
    </lineage>
</organism>
<dbReference type="CDD" id="cd14046">
    <property type="entry name" value="STKc_EIF2AK4_GCN2_rpt2"/>
    <property type="match status" value="1"/>
</dbReference>
<name>A0A8J5QRA4_9ASCO</name>
<keyword evidence="5" id="KW-0418">Kinase</keyword>
<dbReference type="InterPro" id="IPR000719">
    <property type="entry name" value="Prot_kinase_dom"/>
</dbReference>
<comment type="caution">
    <text evidence="16">The sequence shown here is derived from an EMBL/GenBank/DDBJ whole genome shotgun (WGS) entry which is preliminary data.</text>
</comment>
<feature type="compositionally biased region" description="Acidic residues" evidence="13">
    <location>
        <begin position="811"/>
        <end position="823"/>
    </location>
</feature>
<dbReference type="Pfam" id="PF12745">
    <property type="entry name" value="HGTP_anticodon2"/>
    <property type="match status" value="1"/>
</dbReference>
<dbReference type="CDD" id="cd23823">
    <property type="entry name" value="RWD_GCN2"/>
    <property type="match status" value="1"/>
</dbReference>
<keyword evidence="3" id="KW-0808">Transferase</keyword>
<keyword evidence="17" id="KW-1185">Reference proteome</keyword>
<dbReference type="EC" id="2.7.11.1" evidence="1"/>
<proteinExistence type="inferred from homology"/>
<dbReference type="GO" id="GO:0017148">
    <property type="term" value="P:negative regulation of translation"/>
    <property type="evidence" value="ECO:0007669"/>
    <property type="project" value="UniProtKB-KW"/>
</dbReference>
<feature type="domain" description="RWD" evidence="15">
    <location>
        <begin position="16"/>
        <end position="129"/>
    </location>
</feature>
<dbReference type="InterPro" id="IPR006575">
    <property type="entry name" value="RWD_dom"/>
</dbReference>
<evidence type="ECO:0000256" key="13">
    <source>
        <dbReference type="SAM" id="MobiDB-lite"/>
    </source>
</evidence>
<feature type="compositionally biased region" description="Basic and acidic residues" evidence="13">
    <location>
        <begin position="609"/>
        <end position="619"/>
    </location>
</feature>
<evidence type="ECO:0000256" key="11">
    <source>
        <dbReference type="PROSITE-ProRule" id="PRU10141"/>
    </source>
</evidence>
<feature type="coiled-coil region" evidence="12">
    <location>
        <begin position="88"/>
        <end position="193"/>
    </location>
</feature>
<dbReference type="CDD" id="cd14012">
    <property type="entry name" value="PK_eIF2AK_GCN2_rpt1"/>
    <property type="match status" value="1"/>
</dbReference>
<dbReference type="InterPro" id="IPR041715">
    <property type="entry name" value="HisRS-like_core"/>
</dbReference>
<keyword evidence="2" id="KW-0723">Serine/threonine-protein kinase</keyword>
<dbReference type="InterPro" id="IPR024435">
    <property type="entry name" value="HisRS-related_dom"/>
</dbReference>
<evidence type="ECO:0000256" key="5">
    <source>
        <dbReference type="ARBA" id="ARBA00022777"/>
    </source>
</evidence>
<dbReference type="EMBL" id="JAGSYN010000055">
    <property type="protein sequence ID" value="KAG7664988.1"/>
    <property type="molecule type" value="Genomic_DNA"/>
</dbReference>
<reference evidence="16 17" key="1">
    <citation type="journal article" date="2021" name="DNA Res.">
        <title>Genome analysis of Candida subhashii reveals its hybrid nature and dual mitochondrial genome conformations.</title>
        <authorList>
            <person name="Mixao V."/>
            <person name="Hegedusova E."/>
            <person name="Saus E."/>
            <person name="Pryszcz L.P."/>
            <person name="Cillingova A."/>
            <person name="Nosek J."/>
            <person name="Gabaldon T."/>
        </authorList>
    </citation>
    <scope>NUCLEOTIDE SEQUENCE [LARGE SCALE GENOMIC DNA]</scope>
    <source>
        <strain evidence="16 17">CBS 10753</strain>
    </source>
</reference>
<dbReference type="PANTHER" id="PTHR11042">
    <property type="entry name" value="EUKARYOTIC TRANSLATION INITIATION FACTOR 2-ALPHA KINASE EIF2-ALPHA KINASE -RELATED"/>
    <property type="match status" value="1"/>
</dbReference>
<dbReference type="PANTHER" id="PTHR11042:SF160">
    <property type="entry name" value="EUKARYOTIC TRANSLATION INITIATION FACTOR 2-ALPHA KINASE 1"/>
    <property type="match status" value="1"/>
</dbReference>
<comment type="catalytic activity">
    <reaction evidence="10">
        <text>L-seryl-[protein] + ATP = O-phospho-L-seryl-[protein] + ADP + H(+)</text>
        <dbReference type="Rhea" id="RHEA:17989"/>
        <dbReference type="Rhea" id="RHEA-COMP:9863"/>
        <dbReference type="Rhea" id="RHEA-COMP:11604"/>
        <dbReference type="ChEBI" id="CHEBI:15378"/>
        <dbReference type="ChEBI" id="CHEBI:29999"/>
        <dbReference type="ChEBI" id="CHEBI:30616"/>
        <dbReference type="ChEBI" id="CHEBI:83421"/>
        <dbReference type="ChEBI" id="CHEBI:456216"/>
        <dbReference type="EC" id="2.7.11.1"/>
    </reaction>
    <physiologicalReaction direction="left-to-right" evidence="10">
        <dbReference type="Rhea" id="RHEA:17990"/>
    </physiologicalReaction>
</comment>
<feature type="region of interest" description="Disordered" evidence="13">
    <location>
        <begin position="808"/>
        <end position="863"/>
    </location>
</feature>
<keyword evidence="12" id="KW-0175">Coiled coil</keyword>
<dbReference type="InterPro" id="IPR008271">
    <property type="entry name" value="Ser/Thr_kinase_AS"/>
</dbReference>
<dbReference type="Pfam" id="PF00069">
    <property type="entry name" value="Pkinase"/>
    <property type="match status" value="2"/>
</dbReference>
<protein>
    <recommendedName>
        <fullName evidence="1">non-specific serine/threonine protein kinase</fullName>
        <ecNumber evidence="1">2.7.11.1</ecNumber>
    </recommendedName>
</protein>
<evidence type="ECO:0000313" key="17">
    <source>
        <dbReference type="Proteomes" id="UP000694255"/>
    </source>
</evidence>
<evidence type="ECO:0000256" key="1">
    <source>
        <dbReference type="ARBA" id="ARBA00012513"/>
    </source>
</evidence>
<feature type="region of interest" description="Disordered" evidence="13">
    <location>
        <begin position="749"/>
        <end position="778"/>
    </location>
</feature>
<dbReference type="Pfam" id="PF13393">
    <property type="entry name" value="tRNA-synt_His"/>
    <property type="match status" value="1"/>
</dbReference>
<comment type="similarity">
    <text evidence="8">Belongs to the protein kinase superfamily. Ser/Thr protein kinase family. GCN2 subfamily.</text>
</comment>
<dbReference type="OrthoDB" id="341578at2759"/>
<dbReference type="Pfam" id="PF07714">
    <property type="entry name" value="PK_Tyr_Ser-Thr"/>
    <property type="match status" value="1"/>
</dbReference>
<evidence type="ECO:0000256" key="6">
    <source>
        <dbReference type="ARBA" id="ARBA00022840"/>
    </source>
</evidence>
<feature type="compositionally biased region" description="Polar residues" evidence="13">
    <location>
        <begin position="828"/>
        <end position="838"/>
    </location>
</feature>
<dbReference type="Proteomes" id="UP000694255">
    <property type="component" value="Unassembled WGS sequence"/>
</dbReference>
<dbReference type="GO" id="GO:0005634">
    <property type="term" value="C:nucleus"/>
    <property type="evidence" value="ECO:0007669"/>
    <property type="project" value="TreeGrafter"/>
</dbReference>
<evidence type="ECO:0000256" key="2">
    <source>
        <dbReference type="ARBA" id="ARBA00022527"/>
    </source>
</evidence>
<evidence type="ECO:0000256" key="10">
    <source>
        <dbReference type="ARBA" id="ARBA00048977"/>
    </source>
</evidence>
<dbReference type="GO" id="GO:0005737">
    <property type="term" value="C:cytoplasm"/>
    <property type="evidence" value="ECO:0007669"/>
    <property type="project" value="TreeGrafter"/>
</dbReference>
<keyword evidence="4 11" id="KW-0547">Nucleotide-binding</keyword>
<dbReference type="SMART" id="SM00220">
    <property type="entry name" value="S_TKc"/>
    <property type="match status" value="1"/>
</dbReference>
<evidence type="ECO:0000259" key="14">
    <source>
        <dbReference type="PROSITE" id="PS50011"/>
    </source>
</evidence>
<evidence type="ECO:0000256" key="4">
    <source>
        <dbReference type="ARBA" id="ARBA00022741"/>
    </source>
</evidence>
<evidence type="ECO:0000256" key="8">
    <source>
        <dbReference type="ARBA" id="ARBA00037982"/>
    </source>
</evidence>
<accession>A0A8J5QRA4</accession>
<keyword evidence="7" id="KW-0652">Protein synthesis inhibitor</keyword>
<comment type="catalytic activity">
    <reaction evidence="9">
        <text>L-threonyl-[protein] + ATP = O-phospho-L-threonyl-[protein] + ADP + H(+)</text>
        <dbReference type="Rhea" id="RHEA:46608"/>
        <dbReference type="Rhea" id="RHEA-COMP:11060"/>
        <dbReference type="Rhea" id="RHEA-COMP:11605"/>
        <dbReference type="ChEBI" id="CHEBI:15378"/>
        <dbReference type="ChEBI" id="CHEBI:30013"/>
        <dbReference type="ChEBI" id="CHEBI:30616"/>
        <dbReference type="ChEBI" id="CHEBI:61977"/>
        <dbReference type="ChEBI" id="CHEBI:456216"/>
        <dbReference type="EC" id="2.7.11.1"/>
    </reaction>
    <physiologicalReaction direction="left-to-right" evidence="9">
        <dbReference type="Rhea" id="RHEA:46609"/>
    </physiologicalReaction>
</comment>
<feature type="region of interest" description="Disordered" evidence="13">
    <location>
        <begin position="570"/>
        <end position="646"/>
    </location>
</feature>
<dbReference type="Pfam" id="PF05773">
    <property type="entry name" value="RWD"/>
    <property type="match status" value="1"/>
</dbReference>
<evidence type="ECO:0000256" key="12">
    <source>
        <dbReference type="SAM" id="Coils"/>
    </source>
</evidence>
<dbReference type="InterPro" id="IPR001245">
    <property type="entry name" value="Ser-Thr/Tyr_kinase_cat_dom"/>
</dbReference>
<keyword evidence="6 11" id="KW-0067">ATP-binding</keyword>
<dbReference type="PROSITE" id="PS00108">
    <property type="entry name" value="PROTEIN_KINASE_ST"/>
    <property type="match status" value="1"/>
</dbReference>
<dbReference type="GO" id="GO:0005524">
    <property type="term" value="F:ATP binding"/>
    <property type="evidence" value="ECO:0007669"/>
    <property type="project" value="UniProtKB-UniRule"/>
</dbReference>
<dbReference type="FunFam" id="3.10.110.10:FF:000050">
    <property type="entry name" value="eIF-2-alpha kinase GCN2"/>
    <property type="match status" value="1"/>
</dbReference>
<dbReference type="PROSITE" id="PS00107">
    <property type="entry name" value="PROTEIN_KINASE_ATP"/>
    <property type="match status" value="1"/>
</dbReference>
<sequence>MKEVSISSDLEHRQQDEISSIESIYGDIFTNITPSGLVWNKKPSPHFQILLTSNENPDRPEVSITLDIEFTPTYPLSSPLIKLINPSSNLLKVNLSQLNSKIKQLIKEYPEEEVCFTIISELKFMLDEIQSTTEKVLSLEEERELRLKNEREALEQEEKRKKQEQELERAKMNQELNEQIQKIQGEFLDEEEDGNSLSDEDREHNIEITRIDDLIPDQIDDYFVFENPIEAIVPNTRFTIKFKAVSGFISYKRRGILTSVGNQYIVKPYLGKEMAAKFKARGIEVSYLLTAINLNNRHWQTDNGKREIQDLERELQLIMSINDSNILKLVGFQIDKSTDCWKIRLLTEFSLAADSLYEILPTAEFINWALARTWLIQLLPALEYLHNAGFVHKLLCPLTVMVFSHDVNANASESSINSINSNVNPFPKKILKLCHPSYGYRILQMLNMYPNSDISAPLEPHFMPEAWIAPELKSPHYNSHHQKTDIWDLGVLFLRVMLGYDILKTTYPTPDSFLTKFSANEFTGVEEYANLVYDLLSKMLQPKISKRPTPLELNAVKFLRDGPVIMKLQSTSSASQKIKGSEIVSSESQPNQPPTTTSKGSPAIKHVHIKDNSQLRIDRASSSSPTPLPPDRRHTFSPTMSNLSRRRLSNQNQYLGENSGSIFSSHSRRNMGRYERDFEEVGKLGKGGFGEVVKARSRMEGTFYAIKKIKHRADKLDSLLSEVLSLARLNHQYIVRYYGTWVEEIEDTMTSASAVDSEEEESSGDESGDGEEGFSDSFETKLGRSSSFLPSMDNSFQVDYISNSFDPRIEFDDEDESDEDGDDPFVFANSTDAESNAETTDDDYTSSTASTVSKRMPTQRGSGIIKRDSPKSILYIQMEFCENKTLLNLIEQGLPGNPNEYWRLFRQLLEAVSYIHREGFIHRDLKPINIFIDRVNNVKVGDFGLAKNSQFSSVVSTNNQVATTPSVASPTKDLSTLVGTFFYTANEVATGSYDEKVDMYSLGIIFFEMCYPLSTGMERVRILNDLRLKTIEFPSNFSKNPKFKTEKKIIKLLLDHDPKVRPGANQLLQTGWLPVEHQDQVIKEALKSLADPASPWQQQVRETLFNQPYSLAKDLMFDSSTTKSQANRIESTSDYLLFSKLIQELFRIFQNHGAVENFNTNIILPKVPSQSRELVYEILDRSGSVLTLPYDLVLPTARFLSHTQVTIPKIFRHDFVYRPNVRGTGIPDRYSAVNFDIVGHSKSERLAQDAECLKVVDEIMQLFPCFHSKNSTAIIVINHYDILDAVISFAFGNIGIDEKKKSDIFGVLSQLGIDKSTEEIKRYLREDFKVPHTVITDLIDSFNFTCELEKARQKLQKLMIDSPYLVKVERAFIHLRDMFSILSKLDIKTSILFNPLSNYNSKYYSHGILFSAVFKVDKSRRFTRIATGGRYDGLIASFSNKDLIMTSNKSTTPHAVGFSLTTTLMMILMKTLMTRKQQKQQQHPGSSNLLKWHGSRMDVLVTSTQESYITQGGYEILRMLWSHNIKSDMFYGRSQDEISHQAYIDGVTLVVIIKQSPSTTQAGRSRKKSQFKPIKVRNMISGRESDVDYEELVTYIQNELEEHHGGDLDIDSSSKTEDLNIDTHTATAGTSAPLEDLSPIFSMDISQKVIVVPNDAPRGRKAVNKSQKWEVENDAQIASSQCLKSIAGAPVISIDARDEILDMISITSIHQQDEWVRKVVYSTNNFPKSFAMNILNTLVKEHAKGNSWVILVAAKTQHTTIVDLRR</sequence>
<dbReference type="GO" id="GO:0004694">
    <property type="term" value="F:eukaryotic translation initiation factor 2alpha kinase activity"/>
    <property type="evidence" value="ECO:0007669"/>
    <property type="project" value="UniProtKB-ARBA"/>
</dbReference>
<dbReference type="CDD" id="cd22249">
    <property type="entry name" value="UDM1_RNF168_RNF169-like"/>
    <property type="match status" value="1"/>
</dbReference>
<gene>
    <name evidence="16" type="ORF">J8A68_001453</name>
</gene>
<dbReference type="PIRSF" id="PIRSF000660">
    <property type="entry name" value="Ser/Thr_PK_GCN2"/>
    <property type="match status" value="1"/>
</dbReference>